<dbReference type="GO" id="GO:0008883">
    <property type="term" value="F:glutamyl-tRNA reductase activity"/>
    <property type="evidence" value="ECO:0007669"/>
    <property type="project" value="InterPro"/>
</dbReference>
<gene>
    <name evidence="2" type="ORF">C468_08634</name>
</gene>
<evidence type="ECO:0000313" key="2">
    <source>
        <dbReference type="EMBL" id="EMA64590.1"/>
    </source>
</evidence>
<feature type="region of interest" description="Disordered" evidence="1">
    <location>
        <begin position="1"/>
        <end position="23"/>
    </location>
</feature>
<name>M0P6Y1_9EURY</name>
<dbReference type="AlphaFoldDB" id="M0P6Y1"/>
<accession>M0P6Y1</accession>
<keyword evidence="3" id="KW-1185">Reference proteome</keyword>
<dbReference type="EMBL" id="AOJH01000055">
    <property type="protein sequence ID" value="EMA64590.1"/>
    <property type="molecule type" value="Genomic_DNA"/>
</dbReference>
<dbReference type="PATRIC" id="fig|1230456.3.peg.1707"/>
<dbReference type="GO" id="GO:0033014">
    <property type="term" value="P:tetrapyrrole biosynthetic process"/>
    <property type="evidence" value="ECO:0007669"/>
    <property type="project" value="InterPro"/>
</dbReference>
<organism evidence="2 3">
    <name type="scientific">Halorubrum kocurii JCM 14978</name>
    <dbReference type="NCBI Taxonomy" id="1230456"/>
    <lineage>
        <taxon>Archaea</taxon>
        <taxon>Methanobacteriati</taxon>
        <taxon>Methanobacteriota</taxon>
        <taxon>Stenosarchaea group</taxon>
        <taxon>Halobacteria</taxon>
        <taxon>Halobacteriales</taxon>
        <taxon>Haloferacaceae</taxon>
        <taxon>Halorubrum</taxon>
    </lineage>
</organism>
<reference evidence="2 3" key="1">
    <citation type="journal article" date="2014" name="PLoS Genet.">
        <title>Phylogenetically driven sequencing of extremely halophilic archaea reveals strategies for static and dynamic osmo-response.</title>
        <authorList>
            <person name="Becker E.A."/>
            <person name="Seitzer P.M."/>
            <person name="Tritt A."/>
            <person name="Larsen D."/>
            <person name="Krusor M."/>
            <person name="Yao A.I."/>
            <person name="Wu D."/>
            <person name="Madern D."/>
            <person name="Eisen J.A."/>
            <person name="Darling A.E."/>
            <person name="Facciotti M.T."/>
        </authorList>
    </citation>
    <scope>NUCLEOTIDE SEQUENCE [LARGE SCALE GENOMIC DNA]</scope>
    <source>
        <strain evidence="2 3">JCM 14978</strain>
    </source>
</reference>
<dbReference type="SUPFAM" id="SSF69075">
    <property type="entry name" value="Glutamyl tRNA-reductase dimerization domain"/>
    <property type="match status" value="1"/>
</dbReference>
<evidence type="ECO:0000313" key="3">
    <source>
        <dbReference type="Proteomes" id="UP000011546"/>
    </source>
</evidence>
<comment type="caution">
    <text evidence="2">The sequence shown here is derived from an EMBL/GenBank/DDBJ whole genome shotgun (WGS) entry which is preliminary data.</text>
</comment>
<feature type="region of interest" description="Disordered" evidence="1">
    <location>
        <begin position="73"/>
        <end position="96"/>
    </location>
</feature>
<dbReference type="Proteomes" id="UP000011546">
    <property type="component" value="Unassembled WGS sequence"/>
</dbReference>
<sequence length="96" mass="10459">MSTDQADPSPDRPGTAPDPERLQRRLRRRTAEIERREVEEAVTTLDARGDLTDEQRETVRELGSALVGRLTAAPDRALERERRGGAGSAASGPPAL</sequence>
<protein>
    <submittedName>
        <fullName evidence="2">Glutamyl-tRNA reductase</fullName>
    </submittedName>
</protein>
<evidence type="ECO:0000256" key="1">
    <source>
        <dbReference type="SAM" id="MobiDB-lite"/>
    </source>
</evidence>
<dbReference type="InterPro" id="IPR036453">
    <property type="entry name" value="GluRdtase_dimer_dom_sf"/>
</dbReference>
<proteinExistence type="predicted"/>
<dbReference type="GO" id="GO:0050661">
    <property type="term" value="F:NADP binding"/>
    <property type="evidence" value="ECO:0007669"/>
    <property type="project" value="InterPro"/>
</dbReference>
<dbReference type="STRING" id="1230456.C468_08634"/>
<dbReference type="RefSeq" id="WP_008848449.1">
    <property type="nucleotide sequence ID" value="NZ_AOJH01000055.1"/>
</dbReference>